<protein>
    <submittedName>
        <fullName evidence="1">Uncharacterized protein</fullName>
    </submittedName>
</protein>
<sequence>MNLVDRIQAALANIYTDASAIELKAVVENEHYLWADYTVVDACRAFPVRAFGAVKVLKSIEQGHLFEAQGEVHHFQL</sequence>
<reference evidence="1 2" key="1">
    <citation type="submission" date="2020-08" db="EMBL/GenBank/DDBJ databases">
        <title>Genomic Encyclopedia of Type Strains, Phase IV (KMG-IV): sequencing the most valuable type-strain genomes for metagenomic binning, comparative biology and taxonomic classification.</title>
        <authorList>
            <person name="Goeker M."/>
        </authorList>
    </citation>
    <scope>NUCLEOTIDE SEQUENCE [LARGE SCALE GENOMIC DNA]</scope>
    <source>
        <strain evidence="1 2">YC6886</strain>
    </source>
</reference>
<gene>
    <name evidence="1" type="ORF">HNR46_000101</name>
</gene>
<dbReference type="AlphaFoldDB" id="A0A840V7E7"/>
<comment type="caution">
    <text evidence="1">The sequence shown here is derived from an EMBL/GenBank/DDBJ whole genome shotgun (WGS) entry which is preliminary data.</text>
</comment>
<accession>A0A840V7E7</accession>
<organism evidence="1 2">
    <name type="scientific">Haloferula luteola</name>
    <dbReference type="NCBI Taxonomy" id="595692"/>
    <lineage>
        <taxon>Bacteria</taxon>
        <taxon>Pseudomonadati</taxon>
        <taxon>Verrucomicrobiota</taxon>
        <taxon>Verrucomicrobiia</taxon>
        <taxon>Verrucomicrobiales</taxon>
        <taxon>Verrucomicrobiaceae</taxon>
        <taxon>Haloferula</taxon>
    </lineage>
</organism>
<evidence type="ECO:0000313" key="1">
    <source>
        <dbReference type="EMBL" id="MBB5349880.1"/>
    </source>
</evidence>
<dbReference type="RefSeq" id="WP_184014761.1">
    <property type="nucleotide sequence ID" value="NZ_JACHFD010000001.1"/>
</dbReference>
<keyword evidence="2" id="KW-1185">Reference proteome</keyword>
<dbReference type="EMBL" id="JACHFD010000001">
    <property type="protein sequence ID" value="MBB5349880.1"/>
    <property type="molecule type" value="Genomic_DNA"/>
</dbReference>
<dbReference type="Proteomes" id="UP000557717">
    <property type="component" value="Unassembled WGS sequence"/>
</dbReference>
<name>A0A840V7E7_9BACT</name>
<proteinExistence type="predicted"/>
<evidence type="ECO:0000313" key="2">
    <source>
        <dbReference type="Proteomes" id="UP000557717"/>
    </source>
</evidence>